<evidence type="ECO:0000313" key="10">
    <source>
        <dbReference type="Proteomes" id="UP000014500"/>
    </source>
</evidence>
<dbReference type="OMA" id="PITHYAP"/>
<evidence type="ECO:0000256" key="1">
    <source>
        <dbReference type="ARBA" id="ARBA00004123"/>
    </source>
</evidence>
<evidence type="ECO:0000259" key="8">
    <source>
        <dbReference type="Pfam" id="PF10491"/>
    </source>
</evidence>
<dbReference type="GO" id="GO:0006357">
    <property type="term" value="P:regulation of transcription by RNA polymerase II"/>
    <property type="evidence" value="ECO:0007669"/>
    <property type="project" value="InterPro"/>
</dbReference>
<dbReference type="eggNOG" id="ENOG502QTK1">
    <property type="taxonomic scope" value="Eukaryota"/>
</dbReference>
<dbReference type="EMBL" id="JH431986">
    <property type="status" value="NOT_ANNOTATED_CDS"/>
    <property type="molecule type" value="Genomic_DNA"/>
</dbReference>
<evidence type="ECO:0000256" key="2">
    <source>
        <dbReference type="ARBA" id="ARBA00005713"/>
    </source>
</evidence>
<proteinExistence type="inferred from homology"/>
<keyword evidence="10" id="KW-1185">Reference proteome</keyword>
<accession>T1JA80</accession>
<keyword evidence="3" id="KW-0805">Transcription regulation</keyword>
<protein>
    <recommendedName>
        <fullName evidence="8">Nuclear respiratory factor 1 NLS/DNA-binding dimerisation domain-containing protein</fullName>
    </recommendedName>
</protein>
<dbReference type="HOGENOM" id="CLU_018156_2_1_1"/>
<sequence>MNHSIVSVDDMSDGVPSSPESQSFDESDLLSSGVGDDVTAQLAAAGPVGVAAAAAINTSKKRKRPHTFETNPSIRKRQQTRLLRKLKATIDEYATRVGQQAVVLICTPGKPQNSYKVFGAKPLEDVIRSCRNGIMQELEQALAQQAPPPPQEDPTLHELPPLVIDGIPTPVEKMTQAQLRAFIPLMLKYATGRGKPGWGKESTRPIWWPDDLPWANVRSDVRSEEEKQRVSWTHALRQIVVNCYKFHGREDLLPAFADDDEKDKIKSQVHFNSIQMAQFASTVVQTINNPDGTLSIIHVDPTNAVVTLPDGTQAQVQAVSTTDLFQIQNSQSEATQAVQTLAEVAASQGVGSQGTTVSVDLNSEAAAQAVATLAEATLGQDGQLILTGEDGSQGRDTSSWCRAFPVSGMVTIPVSMYQTVVTSIAQMSSQTEAPAGMQVAMTPVITEGTQDGSVEVLTVTADPAHTAQVVQ</sequence>
<evidence type="ECO:0000256" key="3">
    <source>
        <dbReference type="ARBA" id="ARBA00023015"/>
    </source>
</evidence>
<dbReference type="GO" id="GO:0005634">
    <property type="term" value="C:nucleus"/>
    <property type="evidence" value="ECO:0007669"/>
    <property type="project" value="UniProtKB-SubCell"/>
</dbReference>
<keyword evidence="5" id="KW-0804">Transcription</keyword>
<evidence type="ECO:0000256" key="7">
    <source>
        <dbReference type="SAM" id="MobiDB-lite"/>
    </source>
</evidence>
<dbReference type="GO" id="GO:0003700">
    <property type="term" value="F:DNA-binding transcription factor activity"/>
    <property type="evidence" value="ECO:0007669"/>
    <property type="project" value="InterPro"/>
</dbReference>
<dbReference type="STRING" id="126957.T1JA80"/>
<dbReference type="EnsemblMetazoa" id="SMAR010639-RA">
    <property type="protein sequence ID" value="SMAR010639-PA"/>
    <property type="gene ID" value="SMAR010639"/>
</dbReference>
<feature type="region of interest" description="Disordered" evidence="7">
    <location>
        <begin position="1"/>
        <end position="31"/>
    </location>
</feature>
<dbReference type="AlphaFoldDB" id="T1JA80"/>
<organism evidence="9 10">
    <name type="scientific">Strigamia maritima</name>
    <name type="common">European centipede</name>
    <name type="synonym">Geophilus maritimus</name>
    <dbReference type="NCBI Taxonomy" id="126957"/>
    <lineage>
        <taxon>Eukaryota</taxon>
        <taxon>Metazoa</taxon>
        <taxon>Ecdysozoa</taxon>
        <taxon>Arthropoda</taxon>
        <taxon>Myriapoda</taxon>
        <taxon>Chilopoda</taxon>
        <taxon>Pleurostigmophora</taxon>
        <taxon>Geophilomorpha</taxon>
        <taxon>Linotaeniidae</taxon>
        <taxon>Strigamia</taxon>
    </lineage>
</organism>
<dbReference type="InterPro" id="IPR039142">
    <property type="entry name" value="NRF1/Ewg"/>
</dbReference>
<feature type="domain" description="Nuclear respiratory factor 1 NLS/DNA-binding dimerisation" evidence="8">
    <location>
        <begin position="46"/>
        <end position="256"/>
    </location>
</feature>
<evidence type="ECO:0000313" key="9">
    <source>
        <dbReference type="EnsemblMetazoa" id="SMAR010639-PA"/>
    </source>
</evidence>
<comment type="similarity">
    <text evidence="2">Belongs to the NRF1/Ewg family.</text>
</comment>
<comment type="subcellular location">
    <subcellularLocation>
        <location evidence="1">Nucleus</location>
    </subcellularLocation>
</comment>
<name>T1JA80_STRMM</name>
<keyword evidence="6" id="KW-0539">Nucleus</keyword>
<dbReference type="Proteomes" id="UP000014500">
    <property type="component" value="Unassembled WGS sequence"/>
</dbReference>
<dbReference type="GO" id="GO:0003677">
    <property type="term" value="F:DNA binding"/>
    <property type="evidence" value="ECO:0007669"/>
    <property type="project" value="UniProtKB-KW"/>
</dbReference>
<evidence type="ECO:0000256" key="5">
    <source>
        <dbReference type="ARBA" id="ARBA00023163"/>
    </source>
</evidence>
<reference evidence="10" key="1">
    <citation type="submission" date="2011-05" db="EMBL/GenBank/DDBJ databases">
        <authorList>
            <person name="Richards S.R."/>
            <person name="Qu J."/>
            <person name="Jiang H."/>
            <person name="Jhangiani S.N."/>
            <person name="Agravi P."/>
            <person name="Goodspeed R."/>
            <person name="Gross S."/>
            <person name="Mandapat C."/>
            <person name="Jackson L."/>
            <person name="Mathew T."/>
            <person name="Pu L."/>
            <person name="Thornton R."/>
            <person name="Saada N."/>
            <person name="Wilczek-Boney K.B."/>
            <person name="Lee S."/>
            <person name="Kovar C."/>
            <person name="Wu Y."/>
            <person name="Scherer S.E."/>
            <person name="Worley K.C."/>
            <person name="Muzny D.M."/>
            <person name="Gibbs R."/>
        </authorList>
    </citation>
    <scope>NUCLEOTIDE SEQUENCE</scope>
    <source>
        <strain evidence="10">Brora</strain>
    </source>
</reference>
<evidence type="ECO:0000256" key="6">
    <source>
        <dbReference type="ARBA" id="ARBA00023242"/>
    </source>
</evidence>
<reference evidence="9" key="2">
    <citation type="submission" date="2015-02" db="UniProtKB">
        <authorList>
            <consortium name="EnsemblMetazoa"/>
        </authorList>
    </citation>
    <scope>IDENTIFICATION</scope>
</reference>
<dbReference type="PhylomeDB" id="T1JA80"/>
<dbReference type="Pfam" id="PF10491">
    <property type="entry name" value="Nrf1_DNA-bind"/>
    <property type="match status" value="1"/>
</dbReference>
<dbReference type="InterPro" id="IPR019525">
    <property type="entry name" value="Nrf1_NLS/DNA-bd_dimer"/>
</dbReference>
<evidence type="ECO:0000256" key="4">
    <source>
        <dbReference type="ARBA" id="ARBA00023125"/>
    </source>
</evidence>
<dbReference type="PANTHER" id="PTHR20338">
    <property type="entry name" value="NUCLEAR RESPIRATORY FACTOR 1"/>
    <property type="match status" value="1"/>
</dbReference>
<keyword evidence="4" id="KW-0238">DNA-binding</keyword>